<name>W1NDN4_AMBTC</name>
<dbReference type="EMBL" id="KI397698">
    <property type="protein sequence ID" value="ERM93466.1"/>
    <property type="molecule type" value="Genomic_DNA"/>
</dbReference>
<accession>W1NDN4</accession>
<evidence type="ECO:0000256" key="1">
    <source>
        <dbReference type="SAM" id="MobiDB-lite"/>
    </source>
</evidence>
<evidence type="ECO:0000313" key="2">
    <source>
        <dbReference type="EMBL" id="ERM93466.1"/>
    </source>
</evidence>
<proteinExistence type="predicted"/>
<dbReference type="HOGENOM" id="CLU_2362561_0_0_1"/>
<gene>
    <name evidence="2" type="ORF">AMTR_s00132p00083790</name>
</gene>
<evidence type="ECO:0000313" key="3">
    <source>
        <dbReference type="Proteomes" id="UP000017836"/>
    </source>
</evidence>
<dbReference type="Gramene" id="ERM93466">
    <property type="protein sequence ID" value="ERM93466"/>
    <property type="gene ID" value="AMTR_s00132p00083790"/>
</dbReference>
<reference evidence="3" key="1">
    <citation type="journal article" date="2013" name="Science">
        <title>The Amborella genome and the evolution of flowering plants.</title>
        <authorList>
            <consortium name="Amborella Genome Project"/>
        </authorList>
    </citation>
    <scope>NUCLEOTIDE SEQUENCE [LARGE SCALE GENOMIC DNA]</scope>
</reference>
<organism evidence="2 3">
    <name type="scientific">Amborella trichopoda</name>
    <dbReference type="NCBI Taxonomy" id="13333"/>
    <lineage>
        <taxon>Eukaryota</taxon>
        <taxon>Viridiplantae</taxon>
        <taxon>Streptophyta</taxon>
        <taxon>Embryophyta</taxon>
        <taxon>Tracheophyta</taxon>
        <taxon>Spermatophyta</taxon>
        <taxon>Magnoliopsida</taxon>
        <taxon>Amborellales</taxon>
        <taxon>Amborellaceae</taxon>
        <taxon>Amborella</taxon>
    </lineage>
</organism>
<feature type="region of interest" description="Disordered" evidence="1">
    <location>
        <begin position="22"/>
        <end position="52"/>
    </location>
</feature>
<protein>
    <submittedName>
        <fullName evidence="2">Uncharacterized protein</fullName>
    </submittedName>
</protein>
<keyword evidence="3" id="KW-1185">Reference proteome</keyword>
<dbReference type="Proteomes" id="UP000017836">
    <property type="component" value="Unassembled WGS sequence"/>
</dbReference>
<dbReference type="AlphaFoldDB" id="W1NDN4"/>
<sequence length="96" mass="10202">MSFLVSSSLCQDIFICLRPSPIKGGITPHSKQVSEPSKISHHNSPNSLLSASKPSPSHLCSTAVHLYSTAPSLLNCSIPAQLIHLCCPDLKLTLPA</sequence>
<feature type="compositionally biased region" description="Polar residues" evidence="1">
    <location>
        <begin position="29"/>
        <end position="52"/>
    </location>
</feature>